<reference evidence="1 2" key="1">
    <citation type="submission" date="2017-04" db="EMBL/GenBank/DDBJ databases">
        <authorList>
            <person name="Afonso C.L."/>
            <person name="Miller P.J."/>
            <person name="Scott M.A."/>
            <person name="Spackman E."/>
            <person name="Goraichik I."/>
            <person name="Dimitrov K.M."/>
            <person name="Suarez D.L."/>
            <person name="Swayne D.E."/>
        </authorList>
    </citation>
    <scope>NUCLEOTIDE SEQUENCE [LARGE SCALE GENOMIC DNA]</scope>
    <source>
        <strain evidence="1 2">DSM 12555</strain>
    </source>
</reference>
<dbReference type="Gene3D" id="3.90.1860.10">
    <property type="entry name" value="tRNA-splicing ligase RtcB"/>
    <property type="match status" value="1"/>
</dbReference>
<dbReference type="GO" id="GO:0006396">
    <property type="term" value="P:RNA processing"/>
    <property type="evidence" value="ECO:0007669"/>
    <property type="project" value="InterPro"/>
</dbReference>
<name>A0A1W1X0N7_9CLOT</name>
<gene>
    <name evidence="1" type="ORF">SAMN02745134_00342</name>
</gene>
<evidence type="ECO:0000313" key="1">
    <source>
        <dbReference type="EMBL" id="SMC17475.1"/>
    </source>
</evidence>
<keyword evidence="1" id="KW-0436">Ligase</keyword>
<dbReference type="PANTHER" id="PTHR43749">
    <property type="entry name" value="RNA-SPLICING LIGASE RTCB"/>
    <property type="match status" value="1"/>
</dbReference>
<dbReference type="GO" id="GO:0006281">
    <property type="term" value="P:DNA repair"/>
    <property type="evidence" value="ECO:0007669"/>
    <property type="project" value="TreeGrafter"/>
</dbReference>
<dbReference type="GO" id="GO:0030145">
    <property type="term" value="F:manganese ion binding"/>
    <property type="evidence" value="ECO:0007669"/>
    <property type="project" value="TreeGrafter"/>
</dbReference>
<dbReference type="EMBL" id="FWXH01000002">
    <property type="protein sequence ID" value="SMC17475.1"/>
    <property type="molecule type" value="Genomic_DNA"/>
</dbReference>
<dbReference type="InterPro" id="IPR052915">
    <property type="entry name" value="RtcB-like"/>
</dbReference>
<keyword evidence="2" id="KW-1185">Reference proteome</keyword>
<dbReference type="OrthoDB" id="9802323at2"/>
<organism evidence="1 2">
    <name type="scientific">Clostridium acidisoli DSM 12555</name>
    <dbReference type="NCBI Taxonomy" id="1121291"/>
    <lineage>
        <taxon>Bacteria</taxon>
        <taxon>Bacillati</taxon>
        <taxon>Bacillota</taxon>
        <taxon>Clostridia</taxon>
        <taxon>Eubacteriales</taxon>
        <taxon>Clostridiaceae</taxon>
        <taxon>Clostridium</taxon>
    </lineage>
</organism>
<protein>
    <submittedName>
        <fullName evidence="1">tRNA-splicing ligase RtcB</fullName>
    </submittedName>
</protein>
<dbReference type="GO" id="GO:0003909">
    <property type="term" value="F:DNA ligase activity"/>
    <property type="evidence" value="ECO:0007669"/>
    <property type="project" value="TreeGrafter"/>
</dbReference>
<dbReference type="Proteomes" id="UP000192468">
    <property type="component" value="Unassembled WGS sequence"/>
</dbReference>
<dbReference type="PANTHER" id="PTHR43749:SF2">
    <property type="entry name" value="RNA-SPLICING LIGASE RTCB"/>
    <property type="match status" value="1"/>
</dbReference>
<dbReference type="SUPFAM" id="SSF103365">
    <property type="entry name" value="Hypothetical protein PH1602"/>
    <property type="match status" value="1"/>
</dbReference>
<dbReference type="GO" id="GO:0042245">
    <property type="term" value="P:RNA repair"/>
    <property type="evidence" value="ECO:0007669"/>
    <property type="project" value="TreeGrafter"/>
</dbReference>
<accession>A0A1W1X0N7</accession>
<sequence length="69" mass="8007">MNRHKTFENVTLNEFKDSVKGIYTTSVNKDTIDKSPMVYKPMEEIINNVQDTVDIVKIIKPIYNFKVGN</sequence>
<evidence type="ECO:0000313" key="2">
    <source>
        <dbReference type="Proteomes" id="UP000192468"/>
    </source>
</evidence>
<dbReference type="STRING" id="1121291.SAMN02745134_00342"/>
<dbReference type="InterPro" id="IPR036025">
    <property type="entry name" value="RtcB-like_sf"/>
</dbReference>
<proteinExistence type="predicted"/>
<dbReference type="AlphaFoldDB" id="A0A1W1X0N7"/>